<comment type="caution">
    <text evidence="10">The sequence shown here is derived from an EMBL/GenBank/DDBJ whole genome shotgun (WGS) entry which is preliminary data.</text>
</comment>
<evidence type="ECO:0000256" key="6">
    <source>
        <dbReference type="PROSITE-ProRule" id="PRU00283"/>
    </source>
</evidence>
<dbReference type="CDD" id="cd00106">
    <property type="entry name" value="KISc"/>
    <property type="match status" value="1"/>
</dbReference>
<evidence type="ECO:0000256" key="2">
    <source>
        <dbReference type="ARBA" id="ARBA00022741"/>
    </source>
</evidence>
<dbReference type="Proteomes" id="UP001378960">
    <property type="component" value="Unassembled WGS sequence"/>
</dbReference>
<keyword evidence="2 6" id="KW-0547">Nucleotide-binding</keyword>
<accession>A0AAV5R5I3</accession>
<dbReference type="GO" id="GO:0005524">
    <property type="term" value="F:ATP binding"/>
    <property type="evidence" value="ECO:0007669"/>
    <property type="project" value="UniProtKB-UniRule"/>
</dbReference>
<evidence type="ECO:0000256" key="3">
    <source>
        <dbReference type="ARBA" id="ARBA00022840"/>
    </source>
</evidence>
<evidence type="ECO:0000259" key="9">
    <source>
        <dbReference type="PROSITE" id="PS50067"/>
    </source>
</evidence>
<dbReference type="AlphaFoldDB" id="A0AAV5R5I3"/>
<dbReference type="SMART" id="SM00129">
    <property type="entry name" value="KISc"/>
    <property type="match status" value="1"/>
</dbReference>
<comment type="similarity">
    <text evidence="6 7">Belongs to the TRAFAC class myosin-kinesin ATPase superfamily. Kinesin family.</text>
</comment>
<name>A0AAV5R5I3_PICKL</name>
<dbReference type="Gene3D" id="3.40.850.10">
    <property type="entry name" value="Kinesin motor domain"/>
    <property type="match status" value="1"/>
</dbReference>
<evidence type="ECO:0000256" key="8">
    <source>
        <dbReference type="SAM" id="Coils"/>
    </source>
</evidence>
<dbReference type="SUPFAM" id="SSF52540">
    <property type="entry name" value="P-loop containing nucleoside triphosphate hydrolases"/>
    <property type="match status" value="1"/>
</dbReference>
<keyword evidence="5 6" id="KW-0505">Motor protein</keyword>
<dbReference type="InterPro" id="IPR001752">
    <property type="entry name" value="Kinesin_motor_dom"/>
</dbReference>
<gene>
    <name evidence="10" type="ORF">DAPK24_030380</name>
</gene>
<dbReference type="GO" id="GO:0003777">
    <property type="term" value="F:microtubule motor activity"/>
    <property type="evidence" value="ECO:0007669"/>
    <property type="project" value="InterPro"/>
</dbReference>
<protein>
    <recommendedName>
        <fullName evidence="7">Kinesin-like protein</fullName>
    </recommendedName>
</protein>
<dbReference type="GO" id="GO:0005874">
    <property type="term" value="C:microtubule"/>
    <property type="evidence" value="ECO:0007669"/>
    <property type="project" value="UniProtKB-KW"/>
</dbReference>
<proteinExistence type="inferred from homology"/>
<keyword evidence="1 7" id="KW-0493">Microtubule</keyword>
<feature type="coiled-coil region" evidence="8">
    <location>
        <begin position="558"/>
        <end position="617"/>
    </location>
</feature>
<keyword evidence="4 8" id="KW-0175">Coiled coil</keyword>
<dbReference type="Pfam" id="PF00225">
    <property type="entry name" value="Kinesin"/>
    <property type="match status" value="1"/>
</dbReference>
<sequence length="651" mass="74742">MVSDTIKVYVRFRPLRGELLNEENIELHDNEINNNNNKLRNRSISPKHFQIIDNSTINIHPITSQKIPKLSGNEYKRSNNPENVNTRELTFKFDECFTSNISQSELYNRTILPILPSFLHGYNITIICYGQTGSGKTYTMTGGDESYSENEIGIIPRLFKSIFLEIDESPVTYQYTIGLSYFEIYNESIIDLLNPKSNSKNISIREIIDNNNENKVYVEGLEKIYVASVEDVQNVIKIGNSNKTIAETNMNDKSSRSHTILRIELNVQKDDINKKEIFKSTLFLVDLAGSERLNKSGNNLLKETININLSLSALSNVINSLSERDGNLHNNNNTNHIPYRDSKLTRILQNSIGGNAKTAIIINCSSDSKDLNETISSLRFAQRAKNVYNSAIINKIEYEKEGKESKSEDNGNDNEETKTWKSKYINALKKIVQLETELESMGNNEGKSDNNNNNIDINYQEICRLSKENIELKNENIKLNETIEYLRENNDNCNIIDIKISLTESIRKFESLKSDIEIYKKLLVSKTDQILQLESDKLNDMNNSKIYKEMTNTIQLQNDSLIEQVEIAERELRNKQEKIQEAMNRLNDRNNIVNNEQENVENKLQEMSKRLNNISKNKVVEIDDEVNEENNNTPITHKIGTGLNLNIIKPC</sequence>
<reference evidence="10 11" key="1">
    <citation type="journal article" date="2023" name="Elife">
        <title>Identification of key yeast species and microbe-microbe interactions impacting larval growth of Drosophila in the wild.</title>
        <authorList>
            <person name="Mure A."/>
            <person name="Sugiura Y."/>
            <person name="Maeda R."/>
            <person name="Honda K."/>
            <person name="Sakurai N."/>
            <person name="Takahashi Y."/>
            <person name="Watada M."/>
            <person name="Katoh T."/>
            <person name="Gotoh A."/>
            <person name="Gotoh Y."/>
            <person name="Taniguchi I."/>
            <person name="Nakamura K."/>
            <person name="Hayashi T."/>
            <person name="Katayama T."/>
            <person name="Uemura T."/>
            <person name="Hattori Y."/>
        </authorList>
    </citation>
    <scope>NUCLEOTIDE SEQUENCE [LARGE SCALE GENOMIC DNA]</scope>
    <source>
        <strain evidence="10 11">PK-24</strain>
    </source>
</reference>
<dbReference type="InterPro" id="IPR027640">
    <property type="entry name" value="Kinesin-like_fam"/>
</dbReference>
<feature type="binding site" evidence="6">
    <location>
        <begin position="130"/>
        <end position="137"/>
    </location>
    <ligand>
        <name>ATP</name>
        <dbReference type="ChEBI" id="CHEBI:30616"/>
    </ligand>
</feature>
<dbReference type="GO" id="GO:0008017">
    <property type="term" value="F:microtubule binding"/>
    <property type="evidence" value="ECO:0007669"/>
    <property type="project" value="InterPro"/>
</dbReference>
<dbReference type="PANTHER" id="PTHR47968">
    <property type="entry name" value="CENTROMERE PROTEIN E"/>
    <property type="match status" value="1"/>
</dbReference>
<evidence type="ECO:0000313" key="11">
    <source>
        <dbReference type="Proteomes" id="UP001378960"/>
    </source>
</evidence>
<evidence type="ECO:0000313" key="10">
    <source>
        <dbReference type="EMBL" id="GMM46463.1"/>
    </source>
</evidence>
<dbReference type="InterPro" id="IPR019821">
    <property type="entry name" value="Kinesin_motor_CS"/>
</dbReference>
<dbReference type="PROSITE" id="PS50067">
    <property type="entry name" value="KINESIN_MOTOR_2"/>
    <property type="match status" value="1"/>
</dbReference>
<keyword evidence="3 6" id="KW-0067">ATP-binding</keyword>
<dbReference type="EMBL" id="BTGB01000003">
    <property type="protein sequence ID" value="GMM46463.1"/>
    <property type="molecule type" value="Genomic_DNA"/>
</dbReference>
<evidence type="ECO:0000256" key="5">
    <source>
        <dbReference type="ARBA" id="ARBA00023175"/>
    </source>
</evidence>
<dbReference type="InterPro" id="IPR027417">
    <property type="entry name" value="P-loop_NTPase"/>
</dbReference>
<evidence type="ECO:0000256" key="4">
    <source>
        <dbReference type="ARBA" id="ARBA00023054"/>
    </source>
</evidence>
<evidence type="ECO:0000256" key="7">
    <source>
        <dbReference type="RuleBase" id="RU000394"/>
    </source>
</evidence>
<dbReference type="InterPro" id="IPR036961">
    <property type="entry name" value="Kinesin_motor_dom_sf"/>
</dbReference>
<dbReference type="PROSITE" id="PS00411">
    <property type="entry name" value="KINESIN_MOTOR_1"/>
    <property type="match status" value="1"/>
</dbReference>
<keyword evidence="11" id="KW-1185">Reference proteome</keyword>
<dbReference type="PANTHER" id="PTHR47968:SF36">
    <property type="entry name" value="KINESIN HEAVY CHAIN ISOFORM X1"/>
    <property type="match status" value="1"/>
</dbReference>
<dbReference type="PRINTS" id="PR00380">
    <property type="entry name" value="KINESINHEAVY"/>
</dbReference>
<feature type="domain" description="Kinesin motor" evidence="9">
    <location>
        <begin position="5"/>
        <end position="387"/>
    </location>
</feature>
<dbReference type="GO" id="GO:0007018">
    <property type="term" value="P:microtubule-based movement"/>
    <property type="evidence" value="ECO:0007669"/>
    <property type="project" value="InterPro"/>
</dbReference>
<organism evidence="10 11">
    <name type="scientific">Pichia kluyveri</name>
    <name type="common">Yeast</name>
    <dbReference type="NCBI Taxonomy" id="36015"/>
    <lineage>
        <taxon>Eukaryota</taxon>
        <taxon>Fungi</taxon>
        <taxon>Dikarya</taxon>
        <taxon>Ascomycota</taxon>
        <taxon>Saccharomycotina</taxon>
        <taxon>Pichiomycetes</taxon>
        <taxon>Pichiales</taxon>
        <taxon>Pichiaceae</taxon>
        <taxon>Pichia</taxon>
    </lineage>
</organism>
<evidence type="ECO:0000256" key="1">
    <source>
        <dbReference type="ARBA" id="ARBA00022701"/>
    </source>
</evidence>